<evidence type="ECO:0008006" key="3">
    <source>
        <dbReference type="Google" id="ProtNLM"/>
    </source>
</evidence>
<protein>
    <recommendedName>
        <fullName evidence="3">MACPF domain-containing protein</fullName>
    </recommendedName>
</protein>
<gene>
    <name evidence="1" type="ORF">BELL_0077g00030</name>
</gene>
<accession>A0A4Z1KA60</accession>
<keyword evidence="2" id="KW-1185">Reference proteome</keyword>
<dbReference type="EMBL" id="PQXM01000077">
    <property type="protein sequence ID" value="TGO78133.1"/>
    <property type="molecule type" value="Genomic_DNA"/>
</dbReference>
<evidence type="ECO:0000313" key="2">
    <source>
        <dbReference type="Proteomes" id="UP000297229"/>
    </source>
</evidence>
<dbReference type="AlphaFoldDB" id="A0A4Z1KA60"/>
<organism evidence="1 2">
    <name type="scientific">Botrytis elliptica</name>
    <dbReference type="NCBI Taxonomy" id="278938"/>
    <lineage>
        <taxon>Eukaryota</taxon>
        <taxon>Fungi</taxon>
        <taxon>Dikarya</taxon>
        <taxon>Ascomycota</taxon>
        <taxon>Pezizomycotina</taxon>
        <taxon>Leotiomycetes</taxon>
        <taxon>Helotiales</taxon>
        <taxon>Sclerotiniaceae</taxon>
        <taxon>Botrytis</taxon>
    </lineage>
</organism>
<evidence type="ECO:0000313" key="1">
    <source>
        <dbReference type="EMBL" id="TGO78133.1"/>
    </source>
</evidence>
<proteinExistence type="predicted"/>
<comment type="caution">
    <text evidence="1">The sequence shown here is derived from an EMBL/GenBank/DDBJ whole genome shotgun (WGS) entry which is preliminary data.</text>
</comment>
<sequence>MDSTIDSQHEDLLPICTTVGYTVNLLPQADPGEEITVPGSSTKYWLPENFEKHETGSKTVNHSLICRTGTELANELQVNSKVSANYFGFSAEASAGYEYSTNFKGTSLYEIYSLDQKNYSINVTNKQTIYDSVEDEFIDAAAKLPAWKTISKDLKDFDEVTSIYNSSVYGYQLKVEQNELTEEDEEKFSTNVKAEYQGAIGVSVSVDVKYTESYRHYTSQRQSDCNVLGGDAGKAGTLAHLSPDDADAYNAAFKEWQESREEGSTDALLHIRVVEIGNFLKDSYVKSQLAVADRLSSAWSYFKDFYTFQGQLVADGISKGDVVKLEITPLPGLEIRFTKNDALTVTQTKANSVEVTCDNHYHGGYLDVIIVAPDRPVQLLLSKIAGNPSLVMILLQLNQCEPDDFRTIYDRSDARQNVSSFRDPHESWYQSRKVVS</sequence>
<reference evidence="1 2" key="1">
    <citation type="submission" date="2017-12" db="EMBL/GenBank/DDBJ databases">
        <title>Comparative genomics of Botrytis spp.</title>
        <authorList>
            <person name="Valero-Jimenez C.A."/>
            <person name="Tapia P."/>
            <person name="Veloso J."/>
            <person name="Silva-Moreno E."/>
            <person name="Staats M."/>
            <person name="Valdes J.H."/>
            <person name="Van Kan J.A.L."/>
        </authorList>
    </citation>
    <scope>NUCLEOTIDE SEQUENCE [LARGE SCALE GENOMIC DNA]</scope>
    <source>
        <strain evidence="1 2">Be9601</strain>
    </source>
</reference>
<dbReference type="Proteomes" id="UP000297229">
    <property type="component" value="Unassembled WGS sequence"/>
</dbReference>
<name>A0A4Z1KA60_9HELO</name>